<keyword evidence="1" id="KW-0175">Coiled coil</keyword>
<dbReference type="PANTHER" id="PTHR10894">
    <property type="entry name" value="NUCLEOLAR PROTEIN 5 NUCLEOLAR PROTEIN NOP5 NOP58"/>
    <property type="match status" value="1"/>
</dbReference>
<dbReference type="GO" id="GO:0030515">
    <property type="term" value="F:snoRNA binding"/>
    <property type="evidence" value="ECO:0007669"/>
    <property type="project" value="InterPro"/>
</dbReference>
<dbReference type="PANTHER" id="PTHR10894:SF0">
    <property type="entry name" value="NUCLEOLAR PROTEIN 56"/>
    <property type="match status" value="1"/>
</dbReference>
<organism evidence="3 4">
    <name type="scientific">Geoglobus acetivorans</name>
    <dbReference type="NCBI Taxonomy" id="565033"/>
    <lineage>
        <taxon>Archaea</taxon>
        <taxon>Methanobacteriati</taxon>
        <taxon>Methanobacteriota</taxon>
        <taxon>Archaeoglobi</taxon>
        <taxon>Archaeoglobales</taxon>
        <taxon>Archaeoglobaceae</taxon>
        <taxon>Geoglobus</taxon>
    </lineage>
</organism>
<dbReference type="RefSeq" id="WP_048092000.1">
    <property type="nucleotide sequence ID" value="NZ_CP009552.1"/>
</dbReference>
<gene>
    <name evidence="3" type="ORF">GACE_1234</name>
</gene>
<name>A0A0A7GEL7_GEOAI</name>
<dbReference type="InterPro" id="IPR029012">
    <property type="entry name" value="Helix_hairpin_bin_sf"/>
</dbReference>
<accession>A0A0A7GEL7</accession>
<proteinExistence type="predicted"/>
<dbReference type="GO" id="GO:0031428">
    <property type="term" value="C:box C/D methylation guide snoRNP complex"/>
    <property type="evidence" value="ECO:0007669"/>
    <property type="project" value="InterPro"/>
</dbReference>
<evidence type="ECO:0000313" key="4">
    <source>
        <dbReference type="Proteomes" id="UP000030624"/>
    </source>
</evidence>
<dbReference type="eggNOG" id="arCOG01923">
    <property type="taxonomic scope" value="Archaea"/>
</dbReference>
<dbReference type="Gene3D" id="1.10.246.90">
    <property type="entry name" value="Nop domain"/>
    <property type="match status" value="1"/>
</dbReference>
<dbReference type="STRING" id="565033.GACE_1234"/>
<dbReference type="AlphaFoldDB" id="A0A0A7GEL7"/>
<feature type="domain" description="Nop" evidence="2">
    <location>
        <begin position="138"/>
        <end position="257"/>
    </location>
</feature>
<dbReference type="EMBL" id="CP009552">
    <property type="protein sequence ID" value="AIY90273.1"/>
    <property type="molecule type" value="Genomic_DNA"/>
</dbReference>
<dbReference type="InterPro" id="IPR036070">
    <property type="entry name" value="Nop_dom_sf"/>
</dbReference>
<dbReference type="Proteomes" id="UP000030624">
    <property type="component" value="Chromosome"/>
</dbReference>
<evidence type="ECO:0000313" key="3">
    <source>
        <dbReference type="EMBL" id="AIY90273.1"/>
    </source>
</evidence>
<dbReference type="InterPro" id="IPR045056">
    <property type="entry name" value="Nop56/Nop58"/>
</dbReference>
<evidence type="ECO:0000259" key="2">
    <source>
        <dbReference type="PROSITE" id="PS51358"/>
    </source>
</evidence>
<dbReference type="KEGG" id="gac:GACE_1234"/>
<evidence type="ECO:0000256" key="1">
    <source>
        <dbReference type="SAM" id="Coils"/>
    </source>
</evidence>
<dbReference type="GeneID" id="24797815"/>
<protein>
    <submittedName>
        <fullName evidence="3">Pre-mRNA splicing protein</fullName>
    </submittedName>
</protein>
<dbReference type="HOGENOM" id="CLU_015495_1_1_2"/>
<dbReference type="InterPro" id="IPR042239">
    <property type="entry name" value="Nop_C"/>
</dbReference>
<dbReference type="Gene3D" id="1.10.287.660">
    <property type="entry name" value="Helix hairpin bin"/>
    <property type="match status" value="1"/>
</dbReference>
<dbReference type="InterPro" id="IPR002687">
    <property type="entry name" value="Nop_dom"/>
</dbReference>
<dbReference type="SUPFAM" id="SSF89124">
    <property type="entry name" value="Nop domain"/>
    <property type="match status" value="1"/>
</dbReference>
<sequence>MKYNLWFGVYEDGKLRKSENLKKSFITARNPEPLPFSPADVGREVFGDDYYGILRKTAIEVCRDLVEKELRREDRYVIALVRTLDELNNSINLLREKLRDLKEIRESEVVEVFEQRIRELEKFRMEIEREIEDVMRKIAPNVSEIVGEKIGARLLEKAGSLERLAEFPASTIQVIGAEKSLFKALSRIRKGKKAKVPKHGVIFQHPFIRNLPKKKRGKMARFIANKIAIAARMDYFKGELDEKLSEEVRKKYEQLSRK</sequence>
<dbReference type="Pfam" id="PF01798">
    <property type="entry name" value="Nop"/>
    <property type="match status" value="1"/>
</dbReference>
<reference evidence="3 4" key="1">
    <citation type="journal article" date="2015" name="Appl. Environ. Microbiol.">
        <title>The Geoglobus acetivorans genome: Fe(III) reduction, acetate utilization, autotrophic growth, and degradation of aromatic compounds in a hyperthermophilic archaeon.</title>
        <authorList>
            <person name="Mardanov A.V."/>
            <person name="Slododkina G.B."/>
            <person name="Slobodkin A.I."/>
            <person name="Beletsky A.V."/>
            <person name="Gavrilov S.N."/>
            <person name="Kublanov I.V."/>
            <person name="Bonch-Osmolovskaya E.A."/>
            <person name="Skryabin K.G."/>
            <person name="Ravin N.V."/>
        </authorList>
    </citation>
    <scope>NUCLEOTIDE SEQUENCE [LARGE SCALE GENOMIC DNA]</scope>
    <source>
        <strain evidence="3 4">SBH6</strain>
    </source>
</reference>
<dbReference type="PROSITE" id="PS51358">
    <property type="entry name" value="NOP"/>
    <property type="match status" value="1"/>
</dbReference>
<feature type="coiled-coil region" evidence="1">
    <location>
        <begin position="77"/>
        <end position="137"/>
    </location>
</feature>
<dbReference type="Gene3D" id="3.30.2150.10">
    <property type="entry name" value="Fibrillarin homologue"/>
    <property type="match status" value="1"/>
</dbReference>